<gene>
    <name evidence="2" type="ORF">AVDCRST_MAG16-1346</name>
</gene>
<feature type="compositionally biased region" description="Basic and acidic residues" evidence="1">
    <location>
        <begin position="72"/>
        <end position="86"/>
    </location>
</feature>
<name>A0A6J4LHB5_9ACTN</name>
<dbReference type="GO" id="GO:0003984">
    <property type="term" value="F:acetolactate synthase activity"/>
    <property type="evidence" value="ECO:0007669"/>
    <property type="project" value="UniProtKB-EC"/>
</dbReference>
<reference evidence="2" key="1">
    <citation type="submission" date="2020-02" db="EMBL/GenBank/DDBJ databases">
        <authorList>
            <person name="Meier V. D."/>
        </authorList>
    </citation>
    <scope>NUCLEOTIDE SEQUENCE</scope>
    <source>
        <strain evidence="2">AVDCRST_MAG16</strain>
    </source>
</reference>
<dbReference type="EC" id="2.2.1.6" evidence="2"/>
<feature type="non-terminal residue" evidence="2">
    <location>
        <position position="175"/>
    </location>
</feature>
<accession>A0A6J4LHB5</accession>
<evidence type="ECO:0000256" key="1">
    <source>
        <dbReference type="SAM" id="MobiDB-lite"/>
    </source>
</evidence>
<feature type="region of interest" description="Disordered" evidence="1">
    <location>
        <begin position="1"/>
        <end position="175"/>
    </location>
</feature>
<keyword evidence="2" id="KW-0808">Transferase</keyword>
<proteinExistence type="predicted"/>
<feature type="compositionally biased region" description="Basic residues" evidence="1">
    <location>
        <begin position="113"/>
        <end position="132"/>
    </location>
</feature>
<feature type="compositionally biased region" description="Basic and acidic residues" evidence="1">
    <location>
        <begin position="37"/>
        <end position="48"/>
    </location>
</feature>
<evidence type="ECO:0000313" key="2">
    <source>
        <dbReference type="EMBL" id="CAA9332919.1"/>
    </source>
</evidence>
<feature type="compositionally biased region" description="Basic and acidic residues" evidence="1">
    <location>
        <begin position="95"/>
        <end position="109"/>
    </location>
</feature>
<protein>
    <submittedName>
        <fullName evidence="2">Acetolactate synthase small subunit</fullName>
        <ecNumber evidence="2">2.2.1.6</ecNumber>
    </submittedName>
</protein>
<organism evidence="2">
    <name type="scientific">uncultured Frankineae bacterium</name>
    <dbReference type="NCBI Taxonomy" id="437475"/>
    <lineage>
        <taxon>Bacteria</taxon>
        <taxon>Bacillati</taxon>
        <taxon>Actinomycetota</taxon>
        <taxon>Actinomycetes</taxon>
        <taxon>Frankiales</taxon>
        <taxon>environmental samples</taxon>
    </lineage>
</organism>
<dbReference type="EMBL" id="CADCUE010000119">
    <property type="protein sequence ID" value="CAA9332919.1"/>
    <property type="molecule type" value="Genomic_DNA"/>
</dbReference>
<sequence length="175" mass="19910">GHHPPHAVGPRRGQAGCARPRRVAVQPARLQHRVPGRRADRALHGQPHDHRRLGRGLAPRAGHQAAEQAGQRAEDRGARSRVERAARAAAGEGQGRPHEPQPRPRDRAAVPRQGRRRRRGRRHHRGHRHDRQARRPDQGARAVRHPRARPVRHGRRRPRIPVDDRRRAAPAQRLL</sequence>
<feature type="compositionally biased region" description="Basic residues" evidence="1">
    <location>
        <begin position="142"/>
        <end position="159"/>
    </location>
</feature>
<dbReference type="AlphaFoldDB" id="A0A6J4LHB5"/>
<feature type="non-terminal residue" evidence="2">
    <location>
        <position position="1"/>
    </location>
</feature>